<comment type="caution">
    <text evidence="8">The sequence shown here is derived from an EMBL/GenBank/DDBJ whole genome shotgun (WGS) entry which is preliminary data.</text>
</comment>
<dbReference type="InterPro" id="IPR051852">
    <property type="entry name" value="Alpha-type_PK"/>
</dbReference>
<dbReference type="GO" id="GO:0031037">
    <property type="term" value="P:myosin II filament disassembly"/>
    <property type="evidence" value="ECO:0007669"/>
    <property type="project" value="TreeGrafter"/>
</dbReference>
<reference evidence="8" key="2">
    <citation type="submission" date="2017-10" db="EMBL/GenBank/DDBJ databases">
        <title>Ladona fulva Genome sequencing and assembly.</title>
        <authorList>
            <person name="Murali S."/>
            <person name="Richards S."/>
            <person name="Bandaranaike D."/>
            <person name="Bellair M."/>
            <person name="Blankenburg K."/>
            <person name="Chao H."/>
            <person name="Dinh H."/>
            <person name="Doddapaneni H."/>
            <person name="Dugan-Rocha S."/>
            <person name="Elkadiri S."/>
            <person name="Gnanaolivu R."/>
            <person name="Hernandez B."/>
            <person name="Skinner E."/>
            <person name="Javaid M."/>
            <person name="Lee S."/>
            <person name="Li M."/>
            <person name="Ming W."/>
            <person name="Munidasa M."/>
            <person name="Muniz J."/>
            <person name="Nguyen L."/>
            <person name="Hughes D."/>
            <person name="Osuji N."/>
            <person name="Pu L.-L."/>
            <person name="Puazo M."/>
            <person name="Qu C."/>
            <person name="Quiroz J."/>
            <person name="Raj R."/>
            <person name="Weissenberger G."/>
            <person name="Xin Y."/>
            <person name="Zou X."/>
            <person name="Han Y."/>
            <person name="Worley K."/>
            <person name="Muzny D."/>
            <person name="Gibbs R."/>
        </authorList>
    </citation>
    <scope>NUCLEOTIDE SEQUENCE</scope>
    <source>
        <strain evidence="8">Sampled in the wild</strain>
    </source>
</reference>
<dbReference type="SUPFAM" id="SSF81901">
    <property type="entry name" value="HCP-like"/>
    <property type="match status" value="1"/>
</dbReference>
<dbReference type="GO" id="GO:0004686">
    <property type="term" value="F:elongation factor-2 kinase activity"/>
    <property type="evidence" value="ECO:0007669"/>
    <property type="project" value="InterPro"/>
</dbReference>
<dbReference type="PROSITE" id="PS51158">
    <property type="entry name" value="ALPHA_KINASE"/>
    <property type="match status" value="1"/>
</dbReference>
<dbReference type="Gene3D" id="3.20.200.10">
    <property type="entry name" value="MHCK/EF2 kinase"/>
    <property type="match status" value="1"/>
</dbReference>
<accession>A0A8K0NVA1</accession>
<evidence type="ECO:0000256" key="2">
    <source>
        <dbReference type="ARBA" id="ARBA00022679"/>
    </source>
</evidence>
<evidence type="ECO:0000256" key="6">
    <source>
        <dbReference type="SAM" id="MobiDB-lite"/>
    </source>
</evidence>
<dbReference type="Pfam" id="PF02816">
    <property type="entry name" value="Alpha_kinase"/>
    <property type="match status" value="1"/>
</dbReference>
<evidence type="ECO:0000313" key="9">
    <source>
        <dbReference type="Proteomes" id="UP000792457"/>
    </source>
</evidence>
<evidence type="ECO:0000256" key="1">
    <source>
        <dbReference type="ARBA" id="ARBA00022527"/>
    </source>
</evidence>
<dbReference type="Gene3D" id="3.30.200.20">
    <property type="entry name" value="Phosphorylase Kinase, domain 1"/>
    <property type="match status" value="2"/>
</dbReference>
<dbReference type="GO" id="GO:1903013">
    <property type="term" value="P:response to differentiation-inducing factor 1"/>
    <property type="evidence" value="ECO:0007669"/>
    <property type="project" value="TreeGrafter"/>
</dbReference>
<evidence type="ECO:0000259" key="7">
    <source>
        <dbReference type="PROSITE" id="PS51158"/>
    </source>
</evidence>
<sequence length="688" mass="77922">MPVVQSLSESKAEYEAGSSEDAENVVMEPIMLSDIRRNKNLRQSSSEDDTEEQPIANPHMCFSAAMDRRKAKEKPENQQQLRMRRLLAWKHAILKARAMGDPWEKFHLDEYPTEKARRYRYSALRRRWITDDVVVKMEYQPFSHGAMRECYRLKKLSNFTHSSDWRGDANNYVAKSYMEAVDRNVYFQDVQLQMDAKLWGEEYNRHNPPKKVDIFQMAVLEFVNREGSPLFHVEHFIEGQYIKYNSNSGFVQDDHHRQTPHAFSHFTFERSGHELIVVDIQGEEYGEGNLGTRGMSLFFHSHICNSICKSLGLTPFDLAPSEMKELKHVKRGQENSATRVRGQEEVCLMPSKFERGQLCKFLRTRSDSSGCLSTSPNDSDSMTIEDDSQSMTSDTGKEDFGNWHSPNPAFILFHSDSGNSTAGDDSDMESVSSTSGSETKARRVHRESESSASMSNEMDRLTFQHQVARRSRPSCVQPPREGDIYEESGEDSILGQIHLDLTRYHELHRFTSPDSPWYDRDAAVFHLEKAAQCGLSEAKIAYASILLGLPHDILPELEVPQTTENVDKGMDLMIELGNGGDIPAMILVGTALDAGLNLGSRTQNWDEALKLYDRAALAGGTDDKPAYLLYARQAEMLLAGGYGLNRDPQKAGELYNSAADLALEAAKGRLATKYYQLAEEAWAEVEDE</sequence>
<keyword evidence="5" id="KW-0067">ATP-binding</keyword>
<feature type="region of interest" description="Disordered" evidence="6">
    <location>
        <begin position="1"/>
        <end position="57"/>
    </location>
</feature>
<dbReference type="InterPro" id="IPR011990">
    <property type="entry name" value="TPR-like_helical_dom_sf"/>
</dbReference>
<dbReference type="Proteomes" id="UP000792457">
    <property type="component" value="Unassembled WGS sequence"/>
</dbReference>
<dbReference type="OrthoDB" id="301415at2759"/>
<dbReference type="InterPro" id="IPR047588">
    <property type="entry name" value="eEF2K_a_kinase_dom"/>
</dbReference>
<protein>
    <recommendedName>
        <fullName evidence="7">Alpha-type protein kinase domain-containing protein</fullName>
    </recommendedName>
</protein>
<dbReference type="InterPro" id="IPR011009">
    <property type="entry name" value="Kinase-like_dom_sf"/>
</dbReference>
<feature type="region of interest" description="Disordered" evidence="6">
    <location>
        <begin position="366"/>
        <end position="489"/>
    </location>
</feature>
<evidence type="ECO:0000256" key="5">
    <source>
        <dbReference type="ARBA" id="ARBA00022840"/>
    </source>
</evidence>
<dbReference type="PANTHER" id="PTHR45992">
    <property type="entry name" value="EUKARYOTIC ELONGATION FACTOR 2 KINASE-RELATED"/>
    <property type="match status" value="1"/>
</dbReference>
<dbReference type="InterPro" id="IPR004166">
    <property type="entry name" value="a-kinase_dom"/>
</dbReference>
<evidence type="ECO:0000313" key="8">
    <source>
        <dbReference type="EMBL" id="KAG8225890.1"/>
    </source>
</evidence>
<dbReference type="Gene3D" id="1.25.40.10">
    <property type="entry name" value="Tetratricopeptide repeat domain"/>
    <property type="match status" value="1"/>
</dbReference>
<dbReference type="SMART" id="SM00811">
    <property type="entry name" value="Alpha_kinase"/>
    <property type="match status" value="1"/>
</dbReference>
<dbReference type="CDD" id="cd16967">
    <property type="entry name" value="Alpha_kinase_eEF2K"/>
    <property type="match status" value="1"/>
</dbReference>
<feature type="compositionally biased region" description="Polar residues" evidence="6">
    <location>
        <begin position="367"/>
        <end position="382"/>
    </location>
</feature>
<dbReference type="SUPFAM" id="SSF56112">
    <property type="entry name" value="Protein kinase-like (PK-like)"/>
    <property type="match status" value="1"/>
</dbReference>
<dbReference type="AlphaFoldDB" id="A0A8K0NVA1"/>
<dbReference type="GO" id="GO:0005524">
    <property type="term" value="F:ATP binding"/>
    <property type="evidence" value="ECO:0007669"/>
    <property type="project" value="UniProtKB-KW"/>
</dbReference>
<organism evidence="8 9">
    <name type="scientific">Ladona fulva</name>
    <name type="common">Scarce chaser dragonfly</name>
    <name type="synonym">Libellula fulva</name>
    <dbReference type="NCBI Taxonomy" id="123851"/>
    <lineage>
        <taxon>Eukaryota</taxon>
        <taxon>Metazoa</taxon>
        <taxon>Ecdysozoa</taxon>
        <taxon>Arthropoda</taxon>
        <taxon>Hexapoda</taxon>
        <taxon>Insecta</taxon>
        <taxon>Pterygota</taxon>
        <taxon>Palaeoptera</taxon>
        <taxon>Odonata</taxon>
        <taxon>Epiprocta</taxon>
        <taxon>Anisoptera</taxon>
        <taxon>Libelluloidea</taxon>
        <taxon>Libellulidae</taxon>
        <taxon>Ladona</taxon>
    </lineage>
</organism>
<feature type="compositionally biased region" description="Polar residues" evidence="6">
    <location>
        <begin position="416"/>
        <end position="438"/>
    </location>
</feature>
<evidence type="ECO:0000256" key="4">
    <source>
        <dbReference type="ARBA" id="ARBA00022777"/>
    </source>
</evidence>
<feature type="domain" description="Alpha-type protein kinase" evidence="7">
    <location>
        <begin position="120"/>
        <end position="316"/>
    </location>
</feature>
<proteinExistence type="predicted"/>
<name>A0A8K0NVA1_LADFU</name>
<dbReference type="PANTHER" id="PTHR45992:SF2">
    <property type="entry name" value="EUKARYOTIC ELONGATION FACTOR 2 KINASE"/>
    <property type="match status" value="1"/>
</dbReference>
<keyword evidence="4" id="KW-0418">Kinase</keyword>
<keyword evidence="2" id="KW-0808">Transferase</keyword>
<reference evidence="8" key="1">
    <citation type="submission" date="2013-04" db="EMBL/GenBank/DDBJ databases">
        <authorList>
            <person name="Qu J."/>
            <person name="Murali S.C."/>
            <person name="Bandaranaike D."/>
            <person name="Bellair M."/>
            <person name="Blankenburg K."/>
            <person name="Chao H."/>
            <person name="Dinh H."/>
            <person name="Doddapaneni H."/>
            <person name="Downs B."/>
            <person name="Dugan-Rocha S."/>
            <person name="Elkadiri S."/>
            <person name="Gnanaolivu R.D."/>
            <person name="Hernandez B."/>
            <person name="Javaid M."/>
            <person name="Jayaseelan J.C."/>
            <person name="Lee S."/>
            <person name="Li M."/>
            <person name="Ming W."/>
            <person name="Munidasa M."/>
            <person name="Muniz J."/>
            <person name="Nguyen L."/>
            <person name="Ongeri F."/>
            <person name="Osuji N."/>
            <person name="Pu L.-L."/>
            <person name="Puazo M."/>
            <person name="Qu C."/>
            <person name="Quiroz J."/>
            <person name="Raj R."/>
            <person name="Weissenberger G."/>
            <person name="Xin Y."/>
            <person name="Zou X."/>
            <person name="Han Y."/>
            <person name="Richards S."/>
            <person name="Worley K."/>
            <person name="Muzny D."/>
            <person name="Gibbs R."/>
        </authorList>
    </citation>
    <scope>NUCLEOTIDE SEQUENCE</scope>
    <source>
        <strain evidence="8">Sampled in the wild</strain>
    </source>
</reference>
<dbReference type="EMBL" id="KZ308257">
    <property type="protein sequence ID" value="KAG8225890.1"/>
    <property type="molecule type" value="Genomic_DNA"/>
</dbReference>
<keyword evidence="9" id="KW-1185">Reference proteome</keyword>
<keyword evidence="3" id="KW-0547">Nucleotide-binding</keyword>
<gene>
    <name evidence="8" type="ORF">J437_LFUL006821</name>
</gene>
<keyword evidence="1" id="KW-0723">Serine/threonine-protein kinase</keyword>
<evidence type="ECO:0000256" key="3">
    <source>
        <dbReference type="ARBA" id="ARBA00022741"/>
    </source>
</evidence>
<dbReference type="FunFam" id="3.30.200.20:FF:000336">
    <property type="entry name" value="Eukaryotic elongation factor 2 kinase"/>
    <property type="match status" value="1"/>
</dbReference>